<proteinExistence type="predicted"/>
<dbReference type="Proteomes" id="UP000277671">
    <property type="component" value="Unassembled WGS sequence"/>
</dbReference>
<protein>
    <submittedName>
        <fullName evidence="1">Uncharacterized protein</fullName>
    </submittedName>
</protein>
<comment type="caution">
    <text evidence="1">The sequence shown here is derived from an EMBL/GenBank/DDBJ whole genome shotgun (WGS) entry which is preliminary data.</text>
</comment>
<name>A0A495JRE0_9ACTN</name>
<dbReference type="EMBL" id="RBKT01000001">
    <property type="protein sequence ID" value="RKR90952.1"/>
    <property type="molecule type" value="Genomic_DNA"/>
</dbReference>
<dbReference type="AlphaFoldDB" id="A0A495JRE0"/>
<reference evidence="1 2" key="1">
    <citation type="submission" date="2018-10" db="EMBL/GenBank/DDBJ databases">
        <title>Sequencing the genomes of 1000 actinobacteria strains.</title>
        <authorList>
            <person name="Klenk H.-P."/>
        </authorList>
    </citation>
    <scope>NUCLEOTIDE SEQUENCE [LARGE SCALE GENOMIC DNA]</scope>
    <source>
        <strain evidence="1 2">DSM 45175</strain>
    </source>
</reference>
<sequence length="409" mass="42834">MWLPQHADGIGGLQVVSVRRGGVLGTALALALLVSGCGPSTTEPSAPLRVGADSRDGSLEVWPARGALAADPQATAAVTRAVAHWRSPVDDRVHLSSSGILWLGQLDGGPVALVAADVPGDSASWLLQLSGRGAEFEVTSAVDYSDPGYLIYSDVLPFNVPQGRRYLTSARVERLLGPDGKPLTVTDGVTDPVNVPRCGAVAITARLRTTESLPQGKANDRLIDLGTGIAGPRYPLVVDDSGSGASALDGLDTCVLAAATGPFGSVPRRIHDRDHLGSVPTSWPADRVAARPLGQVDLGTEKPGRLEQLSWHTDAGTWNAVVLRPAEGAAVVSEADRVNPLQAYELPTPGRKLVVLVWRANSETNLTLPPGANALVNRPGLAVVEEPAVRQTFTLNTADKSYQRQMGGQ</sequence>
<gene>
    <name evidence="1" type="ORF">BDK92_5336</name>
</gene>
<organism evidence="1 2">
    <name type="scientific">Micromonospora pisi</name>
    <dbReference type="NCBI Taxonomy" id="589240"/>
    <lineage>
        <taxon>Bacteria</taxon>
        <taxon>Bacillati</taxon>
        <taxon>Actinomycetota</taxon>
        <taxon>Actinomycetes</taxon>
        <taxon>Micromonosporales</taxon>
        <taxon>Micromonosporaceae</taxon>
        <taxon>Micromonospora</taxon>
    </lineage>
</organism>
<keyword evidence="2" id="KW-1185">Reference proteome</keyword>
<evidence type="ECO:0000313" key="1">
    <source>
        <dbReference type="EMBL" id="RKR90952.1"/>
    </source>
</evidence>
<evidence type="ECO:0000313" key="2">
    <source>
        <dbReference type="Proteomes" id="UP000277671"/>
    </source>
</evidence>
<accession>A0A495JRE0</accession>